<reference evidence="1" key="1">
    <citation type="journal article" date="2019" name="BMC Genomics">
        <title>A new reference genome for Sorghum bicolor reveals high levels of sequence similarity between sweet and grain genotypes: implications for the genetics of sugar metabolism.</title>
        <authorList>
            <person name="Cooper E.A."/>
            <person name="Brenton Z.W."/>
            <person name="Flinn B.S."/>
            <person name="Jenkins J."/>
            <person name="Shu S."/>
            <person name="Flowers D."/>
            <person name="Luo F."/>
            <person name="Wang Y."/>
            <person name="Xia P."/>
            <person name="Barry K."/>
            <person name="Daum C."/>
            <person name="Lipzen A."/>
            <person name="Yoshinaga Y."/>
            <person name="Schmutz J."/>
            <person name="Saski C."/>
            <person name="Vermerris W."/>
            <person name="Kresovich S."/>
        </authorList>
    </citation>
    <scope>NUCLEOTIDE SEQUENCE</scope>
</reference>
<gene>
    <name evidence="1" type="ORF">BDA96_03G190000</name>
</gene>
<dbReference type="PANTHER" id="PTHR31170">
    <property type="entry name" value="BNAC04G53230D PROTEIN"/>
    <property type="match status" value="1"/>
</dbReference>
<dbReference type="PANTHER" id="PTHR31170:SF18">
    <property type="entry name" value="(WILD MALAYSIAN BANANA) HYPOTHETICAL PROTEIN"/>
    <property type="match status" value="1"/>
</dbReference>
<dbReference type="OrthoDB" id="672127at2759"/>
<protein>
    <submittedName>
        <fullName evidence="1">Uncharacterized protein</fullName>
    </submittedName>
</protein>
<dbReference type="EMBL" id="CM027682">
    <property type="protein sequence ID" value="KAG0537919.1"/>
    <property type="molecule type" value="Genomic_DNA"/>
</dbReference>
<reference evidence="1" key="2">
    <citation type="submission" date="2020-10" db="EMBL/GenBank/DDBJ databases">
        <authorList>
            <person name="Cooper E.A."/>
            <person name="Brenton Z.W."/>
            <person name="Flinn B.S."/>
            <person name="Jenkins J."/>
            <person name="Shu S."/>
            <person name="Flowers D."/>
            <person name="Luo F."/>
            <person name="Wang Y."/>
            <person name="Xia P."/>
            <person name="Barry K."/>
            <person name="Daum C."/>
            <person name="Lipzen A."/>
            <person name="Yoshinaga Y."/>
            <person name="Schmutz J."/>
            <person name="Saski C."/>
            <person name="Vermerris W."/>
            <person name="Kresovich S."/>
        </authorList>
    </citation>
    <scope>NUCLEOTIDE SEQUENCE</scope>
</reference>
<dbReference type="Pfam" id="PF03140">
    <property type="entry name" value="DUF247"/>
    <property type="match status" value="1"/>
</dbReference>
<sequence>MLRLMIKMDEGSSNNISTSTVDMEQWISILEANRRYYVSLTQTDSSIRHFVISKVPQMIFELDRNAYEPFYLSIGPYHHGNPALQVLEKKKWNYLNYILRLNSDKTLKDYLQLMEGLEKQARNCYPQEVSMESDEFIKMLLLDGCFLLVALFGIQGTELQAIGATELSSEPEINIEDFEDTETRPITGEQLLEVPESSTKTMSTVEVKRHNKFTDHSRENSITALQMSHKEGCDKSGPIDVWLTNFLLHDLLLLENQIPFFVVRAIYELYTGELESSKPADNIGEFLVNIEGYSMPFPGTCMPNNFHHLLHFWHLYLRPTEDRVKPEDHHRKSLLFQSFFIRSYEKLNIGSASDKTKMCKHIQTSRFLQDGPHLIRWRRAEQYHEAGVHFQKRVFTEKDRHSLLDIRFTNGSIEIPPLIIASHTASFFKNIIALEQTFPQYGNYFTSYSTFMTQLVTKPADVTLLASRGILTHHMRSDEEVSSLLAKLGNNVNFDISGSHYLKSICIRMEEHYQSRITTPQHHN</sequence>
<dbReference type="Gramene" id="EES00832">
    <property type="protein sequence ID" value="EES00832"/>
    <property type="gene ID" value="SORBI_3003G175600"/>
</dbReference>
<accession>A0A921RDN1</accession>
<evidence type="ECO:0000313" key="1">
    <source>
        <dbReference type="EMBL" id="KAG0537919.1"/>
    </source>
</evidence>
<name>A0A921RDN1_SORBI</name>
<dbReference type="Proteomes" id="UP000807115">
    <property type="component" value="Chromosome 3"/>
</dbReference>
<dbReference type="KEGG" id="sbi:8075515"/>
<dbReference type="InterPro" id="IPR004158">
    <property type="entry name" value="DUF247_pln"/>
</dbReference>
<comment type="caution">
    <text evidence="1">The sequence shown here is derived from an EMBL/GenBank/DDBJ whole genome shotgun (WGS) entry which is preliminary data.</text>
</comment>
<organism evidence="1 2">
    <name type="scientific">Sorghum bicolor</name>
    <name type="common">Sorghum</name>
    <name type="synonym">Sorghum vulgare</name>
    <dbReference type="NCBI Taxonomy" id="4558"/>
    <lineage>
        <taxon>Eukaryota</taxon>
        <taxon>Viridiplantae</taxon>
        <taxon>Streptophyta</taxon>
        <taxon>Embryophyta</taxon>
        <taxon>Tracheophyta</taxon>
        <taxon>Spermatophyta</taxon>
        <taxon>Magnoliopsida</taxon>
        <taxon>Liliopsida</taxon>
        <taxon>Poales</taxon>
        <taxon>Poaceae</taxon>
        <taxon>PACMAD clade</taxon>
        <taxon>Panicoideae</taxon>
        <taxon>Andropogonodae</taxon>
        <taxon>Andropogoneae</taxon>
        <taxon>Sorghinae</taxon>
        <taxon>Sorghum</taxon>
    </lineage>
</organism>
<dbReference type="AlphaFoldDB" id="A0A921RDN1"/>
<evidence type="ECO:0000313" key="2">
    <source>
        <dbReference type="Proteomes" id="UP000807115"/>
    </source>
</evidence>
<proteinExistence type="predicted"/>